<dbReference type="Proteomes" id="UP000886687">
    <property type="component" value="Unassembled WGS sequence"/>
</dbReference>
<accession>A0A9E4K9N3</accession>
<protein>
    <submittedName>
        <fullName evidence="2">DUF1801 domain-containing protein</fullName>
    </submittedName>
</protein>
<dbReference type="Gene3D" id="3.90.1150.200">
    <property type="match status" value="1"/>
</dbReference>
<dbReference type="SUPFAM" id="SSF159888">
    <property type="entry name" value="YdhG-like"/>
    <property type="match status" value="1"/>
</dbReference>
<dbReference type="Pfam" id="PF08818">
    <property type="entry name" value="DUF1801"/>
    <property type="match status" value="1"/>
</dbReference>
<reference evidence="2" key="1">
    <citation type="journal article" date="2021" name="Proc. Natl. Acad. Sci. U.S.A.">
        <title>Global biogeography of chemosynthetic symbionts reveals both localized and globally distributed symbiont groups. .</title>
        <authorList>
            <person name="Osvatic J.T."/>
            <person name="Wilkins L.G.E."/>
            <person name="Leibrecht L."/>
            <person name="Leray M."/>
            <person name="Zauner S."/>
            <person name="Polzin J."/>
            <person name="Camacho Y."/>
            <person name="Gros O."/>
            <person name="van Gils J.A."/>
            <person name="Eisen J.A."/>
            <person name="Petersen J.M."/>
            <person name="Yuen B."/>
        </authorList>
    </citation>
    <scope>NUCLEOTIDE SEQUENCE</scope>
    <source>
        <strain evidence="2">MAGL173</strain>
    </source>
</reference>
<comment type="caution">
    <text evidence="2">The sequence shown here is derived from an EMBL/GenBank/DDBJ whole genome shotgun (WGS) entry which is preliminary data.</text>
</comment>
<gene>
    <name evidence="2" type="ORF">JAZ04_21585</name>
</gene>
<feature type="domain" description="YdhG-like" evidence="1">
    <location>
        <begin position="16"/>
        <end position="109"/>
    </location>
</feature>
<organism evidence="2 3">
    <name type="scientific">Candidatus Thiodiazotropha lotti</name>
    <dbReference type="NCBI Taxonomy" id="2792787"/>
    <lineage>
        <taxon>Bacteria</taxon>
        <taxon>Pseudomonadati</taxon>
        <taxon>Pseudomonadota</taxon>
        <taxon>Gammaproteobacteria</taxon>
        <taxon>Chromatiales</taxon>
        <taxon>Sedimenticolaceae</taxon>
        <taxon>Candidatus Thiodiazotropha</taxon>
    </lineage>
</organism>
<dbReference type="AlphaFoldDB" id="A0A9E4K9N3"/>
<evidence type="ECO:0000313" key="3">
    <source>
        <dbReference type="Proteomes" id="UP000886687"/>
    </source>
</evidence>
<dbReference type="InterPro" id="IPR014922">
    <property type="entry name" value="YdhG-like"/>
</dbReference>
<sequence>MVKTVDRYIADLPEERKQRFMLLHQMIVNKYPDLIVDMHYKMPTYRLGEGWVALANQKNYISLYTCSATHIDAFKTKYPQIKTGKGCINFKDKDPLPLDDLASVVHHAISEAKGH</sequence>
<evidence type="ECO:0000259" key="1">
    <source>
        <dbReference type="Pfam" id="PF08818"/>
    </source>
</evidence>
<dbReference type="EMBL" id="JAEPDI010000042">
    <property type="protein sequence ID" value="MCG7941430.1"/>
    <property type="molecule type" value="Genomic_DNA"/>
</dbReference>
<name>A0A9E4K9N3_9GAMM</name>
<evidence type="ECO:0000313" key="2">
    <source>
        <dbReference type="EMBL" id="MCG7941430.1"/>
    </source>
</evidence>
<proteinExistence type="predicted"/>